<dbReference type="SUPFAM" id="SSF50118">
    <property type="entry name" value="Cell growth inhibitor/plasmid maintenance toxic component"/>
    <property type="match status" value="1"/>
</dbReference>
<reference evidence="1 2" key="1">
    <citation type="submission" date="2023-06" db="EMBL/GenBank/DDBJ databases">
        <authorList>
            <person name="Ye Y.-Q."/>
            <person name="Du Z.-J."/>
        </authorList>
    </citation>
    <scope>NUCLEOTIDE SEQUENCE [LARGE SCALE GENOMIC DNA]</scope>
    <source>
        <strain evidence="1 2">SDUM287046</strain>
    </source>
</reference>
<dbReference type="InterPro" id="IPR003477">
    <property type="entry name" value="PemK-like"/>
</dbReference>
<dbReference type="PANTHER" id="PTHR33988">
    <property type="entry name" value="ENDORIBONUCLEASE MAZF-RELATED"/>
    <property type="match status" value="1"/>
</dbReference>
<dbReference type="GO" id="GO:0016787">
    <property type="term" value="F:hydrolase activity"/>
    <property type="evidence" value="ECO:0007669"/>
    <property type="project" value="UniProtKB-KW"/>
</dbReference>
<evidence type="ECO:0000313" key="2">
    <source>
        <dbReference type="Proteomes" id="UP001244787"/>
    </source>
</evidence>
<evidence type="ECO:0000313" key="1">
    <source>
        <dbReference type="EMBL" id="MDN3724891.1"/>
    </source>
</evidence>
<dbReference type="EC" id="3.1.-.-" evidence="1"/>
<feature type="non-terminal residue" evidence="1">
    <location>
        <position position="1"/>
    </location>
</feature>
<dbReference type="Gene3D" id="2.30.30.110">
    <property type="match status" value="1"/>
</dbReference>
<name>A0ABT8DHK5_9FLAO</name>
<dbReference type="Proteomes" id="UP001244787">
    <property type="component" value="Unassembled WGS sequence"/>
</dbReference>
<organism evidence="1 2">
    <name type="scientific">Aequorivita aurantiaca</name>
    <dbReference type="NCBI Taxonomy" id="3053356"/>
    <lineage>
        <taxon>Bacteria</taxon>
        <taxon>Pseudomonadati</taxon>
        <taxon>Bacteroidota</taxon>
        <taxon>Flavobacteriia</taxon>
        <taxon>Flavobacteriales</taxon>
        <taxon>Flavobacteriaceae</taxon>
        <taxon>Aequorivita</taxon>
    </lineage>
</organism>
<dbReference type="RefSeq" id="WP_290254972.1">
    <property type="nucleotide sequence ID" value="NZ_JAUGQQ010000006.1"/>
</dbReference>
<dbReference type="PANTHER" id="PTHR33988:SF2">
    <property type="entry name" value="ENDORIBONUCLEASE MAZF"/>
    <property type="match status" value="1"/>
</dbReference>
<protein>
    <submittedName>
        <fullName evidence="1">Type II toxin-antitoxin system PemK/MazF family toxin</fullName>
        <ecNumber evidence="1">3.1.-.-</ecNumber>
    </submittedName>
</protein>
<keyword evidence="2" id="KW-1185">Reference proteome</keyword>
<keyword evidence="1" id="KW-0378">Hydrolase</keyword>
<dbReference type="EMBL" id="JAUGQQ010000006">
    <property type="protein sequence ID" value="MDN3724891.1"/>
    <property type="molecule type" value="Genomic_DNA"/>
</dbReference>
<proteinExistence type="predicted"/>
<dbReference type="Pfam" id="PF02452">
    <property type="entry name" value="PemK_toxin"/>
    <property type="match status" value="1"/>
</dbReference>
<dbReference type="InterPro" id="IPR011067">
    <property type="entry name" value="Plasmid_toxin/cell-grow_inhib"/>
</dbReference>
<accession>A0ABT8DHK5</accession>
<gene>
    <name evidence="1" type="ORF">QRD02_10890</name>
</gene>
<sequence length="90" mass="10306">GSEIKKTRPCVIISPNEMNKYLNTIVLAPMTTNLKKYPTRVSVKHKGKKGMIAIDQIRTIDKTRIIRVFENLTETEIGKCKEVIKETFVD</sequence>
<comment type="caution">
    <text evidence="1">The sequence shown here is derived from an EMBL/GenBank/DDBJ whole genome shotgun (WGS) entry which is preliminary data.</text>
</comment>